<name>A0A401U263_CHIPU</name>
<sequence length="46" mass="5139">MRHPAEPPRQALYAEPRPKGPRDRPPRLHQSPRATALGDGSDTTPR</sequence>
<gene>
    <name evidence="2" type="ORF">chiPu_0033111</name>
</gene>
<evidence type="ECO:0000313" key="3">
    <source>
        <dbReference type="Proteomes" id="UP000287033"/>
    </source>
</evidence>
<organism evidence="2 3">
    <name type="scientific">Chiloscyllium punctatum</name>
    <name type="common">Brownbanded bambooshark</name>
    <name type="synonym">Hemiscyllium punctatum</name>
    <dbReference type="NCBI Taxonomy" id="137246"/>
    <lineage>
        <taxon>Eukaryota</taxon>
        <taxon>Metazoa</taxon>
        <taxon>Chordata</taxon>
        <taxon>Craniata</taxon>
        <taxon>Vertebrata</taxon>
        <taxon>Chondrichthyes</taxon>
        <taxon>Elasmobranchii</taxon>
        <taxon>Galeomorphii</taxon>
        <taxon>Galeoidea</taxon>
        <taxon>Orectolobiformes</taxon>
        <taxon>Hemiscylliidae</taxon>
        <taxon>Chiloscyllium</taxon>
    </lineage>
</organism>
<feature type="non-terminal residue" evidence="2">
    <location>
        <position position="46"/>
    </location>
</feature>
<dbReference type="EMBL" id="BEZZ01254575">
    <property type="protein sequence ID" value="GCC48988.1"/>
    <property type="molecule type" value="Genomic_DNA"/>
</dbReference>
<reference evidence="2 3" key="1">
    <citation type="journal article" date="2018" name="Nat. Ecol. Evol.">
        <title>Shark genomes provide insights into elasmobranch evolution and the origin of vertebrates.</title>
        <authorList>
            <person name="Hara Y"/>
            <person name="Yamaguchi K"/>
            <person name="Onimaru K"/>
            <person name="Kadota M"/>
            <person name="Koyanagi M"/>
            <person name="Keeley SD"/>
            <person name="Tatsumi K"/>
            <person name="Tanaka K"/>
            <person name="Motone F"/>
            <person name="Kageyama Y"/>
            <person name="Nozu R"/>
            <person name="Adachi N"/>
            <person name="Nishimura O"/>
            <person name="Nakagawa R"/>
            <person name="Tanegashima C"/>
            <person name="Kiyatake I"/>
            <person name="Matsumoto R"/>
            <person name="Murakumo K"/>
            <person name="Nishida K"/>
            <person name="Terakita A"/>
            <person name="Kuratani S"/>
            <person name="Sato K"/>
            <person name="Hyodo S Kuraku.S."/>
        </authorList>
    </citation>
    <scope>NUCLEOTIDE SEQUENCE [LARGE SCALE GENOMIC DNA]</scope>
</reference>
<protein>
    <submittedName>
        <fullName evidence="2">Uncharacterized protein</fullName>
    </submittedName>
</protein>
<comment type="caution">
    <text evidence="2">The sequence shown here is derived from an EMBL/GenBank/DDBJ whole genome shotgun (WGS) entry which is preliminary data.</text>
</comment>
<evidence type="ECO:0000256" key="1">
    <source>
        <dbReference type="SAM" id="MobiDB-lite"/>
    </source>
</evidence>
<feature type="compositionally biased region" description="Basic and acidic residues" evidence="1">
    <location>
        <begin position="16"/>
        <end position="26"/>
    </location>
</feature>
<evidence type="ECO:0000313" key="2">
    <source>
        <dbReference type="EMBL" id="GCC48988.1"/>
    </source>
</evidence>
<proteinExistence type="predicted"/>
<accession>A0A401U263</accession>
<feature type="region of interest" description="Disordered" evidence="1">
    <location>
        <begin position="1"/>
        <end position="46"/>
    </location>
</feature>
<keyword evidence="3" id="KW-1185">Reference proteome</keyword>
<dbReference type="AlphaFoldDB" id="A0A401U263"/>
<dbReference type="Proteomes" id="UP000287033">
    <property type="component" value="Unassembled WGS sequence"/>
</dbReference>